<reference evidence="2" key="1">
    <citation type="journal article" date="2023" name="Mol. Phylogenet. Evol.">
        <title>Genome-scale phylogeny and comparative genomics of the fungal order Sordariales.</title>
        <authorList>
            <person name="Hensen N."/>
            <person name="Bonometti L."/>
            <person name="Westerberg I."/>
            <person name="Brannstrom I.O."/>
            <person name="Guillou S."/>
            <person name="Cros-Aarteil S."/>
            <person name="Calhoun S."/>
            <person name="Haridas S."/>
            <person name="Kuo A."/>
            <person name="Mondo S."/>
            <person name="Pangilinan J."/>
            <person name="Riley R."/>
            <person name="LaButti K."/>
            <person name="Andreopoulos B."/>
            <person name="Lipzen A."/>
            <person name="Chen C."/>
            <person name="Yan M."/>
            <person name="Daum C."/>
            <person name="Ng V."/>
            <person name="Clum A."/>
            <person name="Steindorff A."/>
            <person name="Ohm R.A."/>
            <person name="Martin F."/>
            <person name="Silar P."/>
            <person name="Natvig D.O."/>
            <person name="Lalanne C."/>
            <person name="Gautier V."/>
            <person name="Ament-Velasquez S.L."/>
            <person name="Kruys A."/>
            <person name="Hutchinson M.I."/>
            <person name="Powell A.J."/>
            <person name="Barry K."/>
            <person name="Miller A.N."/>
            <person name="Grigoriev I.V."/>
            <person name="Debuchy R."/>
            <person name="Gladieux P."/>
            <person name="Hiltunen Thoren M."/>
            <person name="Johannesson H."/>
        </authorList>
    </citation>
    <scope>NUCLEOTIDE SEQUENCE</scope>
    <source>
        <strain evidence="2">FGSC 1904</strain>
    </source>
</reference>
<feature type="compositionally biased region" description="Basic and acidic residues" evidence="1">
    <location>
        <begin position="376"/>
        <end position="394"/>
    </location>
</feature>
<keyword evidence="3" id="KW-1185">Reference proteome</keyword>
<feature type="compositionally biased region" description="Low complexity" evidence="1">
    <location>
        <begin position="296"/>
        <end position="310"/>
    </location>
</feature>
<sequence>MSQQSQHPGTLANLPQPPSNPDTPSEMPGTPTSTTTSLSTLSTTAIKDGHRGHIHHGSGPHTSNRFSGDYSRNPPSDPEAERNARISRLPGMMSALRGVQSSGSPGGAPQQGGMSGNPYSQSSYGNYQQHQQNQQNNPNVPVTPAYFDAAGQPRAAATKMSTVGSASATDSAYEGTTTASMTSHAGTNTETAPDLDDGDDQSMTMNLDSRDTDTDMPTTSPPASGYATGPDAMEDDEENLATRSVGTFEDRMSDYDDGRESLVGFGEGAGSTVSGPIYHRRPLPGQGQMPGGPPGWGLERSSSGMSDLLAGSGGGGLPPTSSGSVGRGGAGGGGGRDVIRDIIRREGGMLQDRDYNNGSGGNDSTPGSRESATVSNERRDARMVDGVAYDRDHNPGAGSAARVRSQFAPMDTDEFVDTTATGPLPLPQNYSSSTANRYQERPSSNQQQQPCHPYQNPFQSYQHHQQPQQGDQQQQGQQQQQPQHSQTYSEFQLRPMEVSTPITPETGEADPRRTAERMLEDNATGHDWKNV</sequence>
<name>A0AAE0PIT0_SORBR</name>
<protein>
    <submittedName>
        <fullName evidence="2">Uncharacterized protein</fullName>
    </submittedName>
</protein>
<feature type="compositionally biased region" description="Low complexity" evidence="1">
    <location>
        <begin position="215"/>
        <end position="224"/>
    </location>
</feature>
<evidence type="ECO:0000313" key="2">
    <source>
        <dbReference type="EMBL" id="KAK3400602.1"/>
    </source>
</evidence>
<dbReference type="AlphaFoldDB" id="A0AAE0PIT0"/>
<feature type="compositionally biased region" description="Low complexity" evidence="1">
    <location>
        <begin position="116"/>
        <end position="139"/>
    </location>
</feature>
<accession>A0AAE0PIT0</accession>
<proteinExistence type="predicted"/>
<feature type="compositionally biased region" description="Polar residues" evidence="1">
    <location>
        <begin position="174"/>
        <end position="191"/>
    </location>
</feature>
<evidence type="ECO:0000313" key="3">
    <source>
        <dbReference type="Proteomes" id="UP001281003"/>
    </source>
</evidence>
<feature type="compositionally biased region" description="Gly residues" evidence="1">
    <location>
        <begin position="325"/>
        <end position="336"/>
    </location>
</feature>
<evidence type="ECO:0000256" key="1">
    <source>
        <dbReference type="SAM" id="MobiDB-lite"/>
    </source>
</evidence>
<feature type="compositionally biased region" description="Basic and acidic residues" evidence="1">
    <location>
        <begin position="337"/>
        <end position="355"/>
    </location>
</feature>
<comment type="caution">
    <text evidence="2">The sequence shown here is derived from an EMBL/GenBank/DDBJ whole genome shotgun (WGS) entry which is preliminary data.</text>
</comment>
<feature type="compositionally biased region" description="Low complexity" evidence="1">
    <location>
        <begin position="459"/>
        <end position="486"/>
    </location>
</feature>
<dbReference type="EMBL" id="JAUTDP010000003">
    <property type="protein sequence ID" value="KAK3400602.1"/>
    <property type="molecule type" value="Genomic_DNA"/>
</dbReference>
<feature type="region of interest" description="Disordered" evidence="1">
    <location>
        <begin position="96"/>
        <end position="146"/>
    </location>
</feature>
<reference evidence="2" key="2">
    <citation type="submission" date="2023-07" db="EMBL/GenBank/DDBJ databases">
        <authorList>
            <consortium name="Lawrence Berkeley National Laboratory"/>
            <person name="Haridas S."/>
            <person name="Hensen N."/>
            <person name="Bonometti L."/>
            <person name="Westerberg I."/>
            <person name="Brannstrom I.O."/>
            <person name="Guillou S."/>
            <person name="Cros-Aarteil S."/>
            <person name="Calhoun S."/>
            <person name="Kuo A."/>
            <person name="Mondo S."/>
            <person name="Pangilinan J."/>
            <person name="Riley R."/>
            <person name="LaButti K."/>
            <person name="Andreopoulos B."/>
            <person name="Lipzen A."/>
            <person name="Chen C."/>
            <person name="Yanf M."/>
            <person name="Daum C."/>
            <person name="Ng V."/>
            <person name="Clum A."/>
            <person name="Steindorff A."/>
            <person name="Ohm R."/>
            <person name="Martin F."/>
            <person name="Silar P."/>
            <person name="Natvig D."/>
            <person name="Lalanne C."/>
            <person name="Gautier V."/>
            <person name="Ament-velasquez S.L."/>
            <person name="Kruys A."/>
            <person name="Hutchinson M.I."/>
            <person name="Powell A.J."/>
            <person name="Barry K."/>
            <person name="Miller A.N."/>
            <person name="Grigoriev I.V."/>
            <person name="Debuchy R."/>
            <person name="Gladieux P."/>
            <person name="Thoren M.H."/>
            <person name="Johannesson H."/>
        </authorList>
    </citation>
    <scope>NUCLEOTIDE SEQUENCE</scope>
    <source>
        <strain evidence="2">FGSC 1904</strain>
    </source>
</reference>
<dbReference type="Proteomes" id="UP001281003">
    <property type="component" value="Unassembled WGS sequence"/>
</dbReference>
<feature type="compositionally biased region" description="Polar residues" evidence="1">
    <location>
        <begin position="362"/>
        <end position="375"/>
    </location>
</feature>
<feature type="compositionally biased region" description="Polar residues" evidence="1">
    <location>
        <begin position="428"/>
        <end position="450"/>
    </location>
</feature>
<gene>
    <name evidence="2" type="ORF">B0T20DRAFT_347396</name>
</gene>
<organism evidence="2 3">
    <name type="scientific">Sordaria brevicollis</name>
    <dbReference type="NCBI Taxonomy" id="83679"/>
    <lineage>
        <taxon>Eukaryota</taxon>
        <taxon>Fungi</taxon>
        <taxon>Dikarya</taxon>
        <taxon>Ascomycota</taxon>
        <taxon>Pezizomycotina</taxon>
        <taxon>Sordariomycetes</taxon>
        <taxon>Sordariomycetidae</taxon>
        <taxon>Sordariales</taxon>
        <taxon>Sordariaceae</taxon>
        <taxon>Sordaria</taxon>
    </lineage>
</organism>
<feature type="compositionally biased region" description="Gly residues" evidence="1">
    <location>
        <begin position="104"/>
        <end position="115"/>
    </location>
</feature>
<feature type="region of interest" description="Disordered" evidence="1">
    <location>
        <begin position="280"/>
        <end position="531"/>
    </location>
</feature>
<feature type="compositionally biased region" description="Basic and acidic residues" evidence="1">
    <location>
        <begin position="509"/>
        <end position="531"/>
    </location>
</feature>
<feature type="region of interest" description="Disordered" evidence="1">
    <location>
        <begin position="1"/>
        <end position="82"/>
    </location>
</feature>
<feature type="region of interest" description="Disordered" evidence="1">
    <location>
        <begin position="174"/>
        <end position="236"/>
    </location>
</feature>
<feature type="compositionally biased region" description="Low complexity" evidence="1">
    <location>
        <begin position="32"/>
        <end position="44"/>
    </location>
</feature>